<organism evidence="11 12">
    <name type="scientific">Desmophyllum pertusum</name>
    <dbReference type="NCBI Taxonomy" id="174260"/>
    <lineage>
        <taxon>Eukaryota</taxon>
        <taxon>Metazoa</taxon>
        <taxon>Cnidaria</taxon>
        <taxon>Anthozoa</taxon>
        <taxon>Hexacorallia</taxon>
        <taxon>Scleractinia</taxon>
        <taxon>Caryophylliina</taxon>
        <taxon>Caryophylliidae</taxon>
        <taxon>Desmophyllum</taxon>
    </lineage>
</organism>
<dbReference type="FunFam" id="3.30.70.330:FF:000010">
    <property type="entry name" value="CUGBP Elav-like family member 4 isoform 3"/>
    <property type="match status" value="1"/>
</dbReference>
<evidence type="ECO:0000313" key="12">
    <source>
        <dbReference type="Proteomes" id="UP001163046"/>
    </source>
</evidence>
<evidence type="ECO:0000256" key="5">
    <source>
        <dbReference type="ARBA" id="ARBA00022737"/>
    </source>
</evidence>
<evidence type="ECO:0000256" key="2">
    <source>
        <dbReference type="ARBA" id="ARBA00004496"/>
    </source>
</evidence>
<evidence type="ECO:0000256" key="6">
    <source>
        <dbReference type="ARBA" id="ARBA00022884"/>
    </source>
</evidence>
<evidence type="ECO:0000313" key="11">
    <source>
        <dbReference type="EMBL" id="KAJ7379119.1"/>
    </source>
</evidence>
<dbReference type="InterPro" id="IPR000504">
    <property type="entry name" value="RRM_dom"/>
</dbReference>
<evidence type="ECO:0000256" key="1">
    <source>
        <dbReference type="ARBA" id="ARBA00004123"/>
    </source>
</evidence>
<dbReference type="EMBL" id="MU826359">
    <property type="protein sequence ID" value="KAJ7379119.1"/>
    <property type="molecule type" value="Genomic_DNA"/>
</dbReference>
<dbReference type="Gene3D" id="3.30.70.330">
    <property type="match status" value="1"/>
</dbReference>
<evidence type="ECO:0000256" key="9">
    <source>
        <dbReference type="SAM" id="MobiDB-lite"/>
    </source>
</evidence>
<comment type="caution">
    <text evidence="11">The sequence shown here is derived from an EMBL/GenBank/DDBJ whole genome shotgun (WGS) entry which is preliminary data.</text>
</comment>
<feature type="region of interest" description="Disordered" evidence="9">
    <location>
        <begin position="83"/>
        <end position="135"/>
    </location>
</feature>
<evidence type="ECO:0000256" key="3">
    <source>
        <dbReference type="ARBA" id="ARBA00009621"/>
    </source>
</evidence>
<protein>
    <submittedName>
        <fullName evidence="11">CUGBP Elav-like member 4</fullName>
    </submittedName>
</protein>
<comment type="similarity">
    <text evidence="3">Belongs to the CELF/BRUNOL family.</text>
</comment>
<keyword evidence="7" id="KW-0539">Nucleus</keyword>
<dbReference type="OrthoDB" id="410044at2759"/>
<dbReference type="InterPro" id="IPR035979">
    <property type="entry name" value="RBD_domain_sf"/>
</dbReference>
<dbReference type="GO" id="GO:0005634">
    <property type="term" value="C:nucleus"/>
    <property type="evidence" value="ECO:0007669"/>
    <property type="project" value="UniProtKB-SubCell"/>
</dbReference>
<dbReference type="GO" id="GO:0003723">
    <property type="term" value="F:RNA binding"/>
    <property type="evidence" value="ECO:0007669"/>
    <property type="project" value="UniProtKB-UniRule"/>
</dbReference>
<proteinExistence type="inferred from homology"/>
<sequence length="135" mass="15300">MDMTSMNNGGTIPMRDSDAIKLFIGQVPRTWDDKDLRPYFESYGQIHELTVLRDRLTRNHKGCAFLTFCSRDAALKAQNELHEKKTLPGMQNAMQVKPAESESRSAYDATSPVRSKSSEDRKLFIGMISKKSNRG</sequence>
<dbReference type="PROSITE" id="PS50102">
    <property type="entry name" value="RRM"/>
    <property type="match status" value="1"/>
</dbReference>
<evidence type="ECO:0000256" key="4">
    <source>
        <dbReference type="ARBA" id="ARBA00022490"/>
    </source>
</evidence>
<evidence type="ECO:0000259" key="10">
    <source>
        <dbReference type="PROSITE" id="PS50102"/>
    </source>
</evidence>
<dbReference type="Pfam" id="PF00076">
    <property type="entry name" value="RRM_1"/>
    <property type="match status" value="1"/>
</dbReference>
<name>A0A9W9ZFC0_9CNID</name>
<dbReference type="SUPFAM" id="SSF54928">
    <property type="entry name" value="RNA-binding domain, RBD"/>
    <property type="match status" value="1"/>
</dbReference>
<keyword evidence="12" id="KW-1185">Reference proteome</keyword>
<keyword evidence="6 8" id="KW-0694">RNA-binding</keyword>
<dbReference type="GO" id="GO:0005737">
    <property type="term" value="C:cytoplasm"/>
    <property type="evidence" value="ECO:0007669"/>
    <property type="project" value="UniProtKB-SubCell"/>
</dbReference>
<evidence type="ECO:0000256" key="7">
    <source>
        <dbReference type="ARBA" id="ARBA00023242"/>
    </source>
</evidence>
<dbReference type="Proteomes" id="UP001163046">
    <property type="component" value="Unassembled WGS sequence"/>
</dbReference>
<gene>
    <name evidence="11" type="primary">CELF4</name>
    <name evidence="11" type="ORF">OS493_017617</name>
</gene>
<dbReference type="PANTHER" id="PTHR24012">
    <property type="entry name" value="RNA BINDING PROTEIN"/>
    <property type="match status" value="1"/>
</dbReference>
<accession>A0A9W9ZFC0</accession>
<keyword evidence="5" id="KW-0677">Repeat</keyword>
<dbReference type="SMART" id="SM00360">
    <property type="entry name" value="RRM"/>
    <property type="match status" value="1"/>
</dbReference>
<dbReference type="InterPro" id="IPR012677">
    <property type="entry name" value="Nucleotide-bd_a/b_plait_sf"/>
</dbReference>
<evidence type="ECO:0000256" key="8">
    <source>
        <dbReference type="PROSITE-ProRule" id="PRU00176"/>
    </source>
</evidence>
<comment type="subcellular location">
    <subcellularLocation>
        <location evidence="2">Cytoplasm</location>
    </subcellularLocation>
    <subcellularLocation>
        <location evidence="1">Nucleus</location>
    </subcellularLocation>
</comment>
<feature type="domain" description="RRM" evidence="10">
    <location>
        <begin position="20"/>
        <end position="101"/>
    </location>
</feature>
<reference evidence="11" key="1">
    <citation type="submission" date="2023-01" db="EMBL/GenBank/DDBJ databases">
        <title>Genome assembly of the deep-sea coral Lophelia pertusa.</title>
        <authorList>
            <person name="Herrera S."/>
            <person name="Cordes E."/>
        </authorList>
    </citation>
    <scope>NUCLEOTIDE SEQUENCE</scope>
    <source>
        <strain evidence="11">USNM1676648</strain>
        <tissue evidence="11">Polyp</tissue>
    </source>
</reference>
<dbReference type="AlphaFoldDB" id="A0A9W9ZFC0"/>
<keyword evidence="4" id="KW-0963">Cytoplasm</keyword>